<dbReference type="KEGG" id="nda:Ndas_1871"/>
<dbReference type="EMBL" id="CP002040">
    <property type="protein sequence ID" value="ADH67299.1"/>
    <property type="molecule type" value="Genomic_DNA"/>
</dbReference>
<reference evidence="2 3" key="1">
    <citation type="journal article" date="2010" name="Stand. Genomic Sci.">
        <title>Complete genome sequence of Nocardiopsis dassonvillei type strain (IMRU 509).</title>
        <authorList>
            <person name="Sun H."/>
            <person name="Lapidus A."/>
            <person name="Nolan M."/>
            <person name="Lucas S."/>
            <person name="Del Rio T.G."/>
            <person name="Tice H."/>
            <person name="Cheng J.F."/>
            <person name="Tapia R."/>
            <person name="Han C."/>
            <person name="Goodwin L."/>
            <person name="Pitluck S."/>
            <person name="Pagani I."/>
            <person name="Ivanova N."/>
            <person name="Mavromatis K."/>
            <person name="Mikhailova N."/>
            <person name="Pati A."/>
            <person name="Chen A."/>
            <person name="Palaniappan K."/>
            <person name="Land M."/>
            <person name="Hauser L."/>
            <person name="Chang Y.J."/>
            <person name="Jeffries C.D."/>
            <person name="Djao O.D."/>
            <person name="Rohde M."/>
            <person name="Sikorski J."/>
            <person name="Goker M."/>
            <person name="Woyke T."/>
            <person name="Bristow J."/>
            <person name="Eisen J.A."/>
            <person name="Markowitz V."/>
            <person name="Hugenholtz P."/>
            <person name="Kyrpides N.C."/>
            <person name="Klenk H.P."/>
        </authorList>
    </citation>
    <scope>NUCLEOTIDE SEQUENCE [LARGE SCALE GENOMIC DNA]</scope>
    <source>
        <strain evidence="3">ATCC 23218 / DSM 43111 / CIP 107115 / JCM 7437 / KCTC 9190 / NBRC 14626 / NCTC 10488 / NRRL B-5397 / IMRU 509</strain>
    </source>
</reference>
<keyword evidence="3" id="KW-1185">Reference proteome</keyword>
<name>D7B634_NOCDD</name>
<proteinExistence type="predicted"/>
<protein>
    <submittedName>
        <fullName evidence="2">Uncharacterized protein</fullName>
    </submittedName>
</protein>
<dbReference type="HOGENOM" id="CLU_769100_0_0_11"/>
<dbReference type="AlphaFoldDB" id="D7B634"/>
<evidence type="ECO:0000256" key="1">
    <source>
        <dbReference type="SAM" id="SignalP"/>
    </source>
</evidence>
<keyword evidence="1" id="KW-0732">Signal</keyword>
<gene>
    <name evidence="2" type="ordered locus">Ndas_1871</name>
</gene>
<feature type="chain" id="PRO_5003092768" evidence="1">
    <location>
        <begin position="28"/>
        <end position="360"/>
    </location>
</feature>
<sequence length="360" mass="39230">MHNGKLKAIAPFAASAFLLGLAPAAQAEETDPGFELVSTSTVTLEEAMQQDRITTFAANDAIETYVTEQAAEGREVDPENVTAIEFEEPTTGEQVTAVWDDGLTPTRFDTATAQYSEGHEQVAYGVGVEIDPAEAASSDVSTSSNFGVETEGMAEEGDACVRIEFTPDYATEPGTRENHVLVSCYEKYRALEIETPDARDWAYYRYGNFTTAEPRFPEVVPEPRIVDFSLRTQPWEGNADEDVRRMTGFAPQTPSNDCNVGNQLQLTVGPASLTFPTLQCDNLRVDIKPNAGAYGLIFDGSETVQIANSYAMALEATAAGREVVMSDYAWAEVNYGGGSGPIWEDAYIWTDGGWTPWNDL</sequence>
<evidence type="ECO:0000313" key="3">
    <source>
        <dbReference type="Proteomes" id="UP000002219"/>
    </source>
</evidence>
<dbReference type="Proteomes" id="UP000002219">
    <property type="component" value="Chromosome 1"/>
</dbReference>
<evidence type="ECO:0000313" key="2">
    <source>
        <dbReference type="EMBL" id="ADH67299.1"/>
    </source>
</evidence>
<organism evidence="2 3">
    <name type="scientific">Nocardiopsis dassonvillei (strain ATCC 23218 / DSM 43111 / CIP 107115 / JCM 7437 / KCTC 9190 / NBRC 14626 / NCTC 10488 / NRRL B-5397 / IMRU 509)</name>
    <name type="common">Actinomadura dassonvillei</name>
    <dbReference type="NCBI Taxonomy" id="446468"/>
    <lineage>
        <taxon>Bacteria</taxon>
        <taxon>Bacillati</taxon>
        <taxon>Actinomycetota</taxon>
        <taxon>Actinomycetes</taxon>
        <taxon>Streptosporangiales</taxon>
        <taxon>Nocardiopsidaceae</taxon>
        <taxon>Nocardiopsis</taxon>
    </lineage>
</organism>
<feature type="signal peptide" evidence="1">
    <location>
        <begin position="1"/>
        <end position="27"/>
    </location>
</feature>
<accession>D7B634</accession>